<accession>A0A3P8BSL5</accession>
<dbReference type="InterPro" id="IPR009644">
    <property type="entry name" value="FKTN/MNN4/W02B3.4-1"/>
</dbReference>
<evidence type="ECO:0000256" key="1">
    <source>
        <dbReference type="ARBA" id="ARBA00004167"/>
    </source>
</evidence>
<keyword evidence="3" id="KW-1133">Transmembrane helix</keyword>
<evidence type="ECO:0000313" key="5">
    <source>
        <dbReference type="EMBL" id="VDO79508.1"/>
    </source>
</evidence>
<dbReference type="GO" id="GO:0016020">
    <property type="term" value="C:membrane"/>
    <property type="evidence" value="ECO:0007669"/>
    <property type="project" value="UniProtKB-SubCell"/>
</dbReference>
<dbReference type="AlphaFoldDB" id="A0A3P8BSL5"/>
<keyword evidence="6" id="KW-1185">Reference proteome</keyword>
<evidence type="ECO:0000256" key="4">
    <source>
        <dbReference type="ARBA" id="ARBA00023136"/>
    </source>
</evidence>
<comment type="subcellular location">
    <subcellularLocation>
        <location evidence="1">Membrane</location>
        <topology evidence="1">Single-pass membrane protein</topology>
    </subcellularLocation>
</comment>
<dbReference type="Proteomes" id="UP000270296">
    <property type="component" value="Unassembled WGS sequence"/>
</dbReference>
<proteinExistence type="predicted"/>
<evidence type="ECO:0000313" key="6">
    <source>
        <dbReference type="Proteomes" id="UP000270296"/>
    </source>
</evidence>
<dbReference type="PANTHER" id="PTHR15407">
    <property type="entry name" value="FUKUTIN-RELATED"/>
    <property type="match status" value="1"/>
</dbReference>
<evidence type="ECO:0000256" key="3">
    <source>
        <dbReference type="ARBA" id="ARBA00022989"/>
    </source>
</evidence>
<dbReference type="PANTHER" id="PTHR15407:SF28">
    <property type="entry name" value="RIBITOL-5-PHOSPHATE TRANSFERASE FKTN"/>
    <property type="match status" value="1"/>
</dbReference>
<protein>
    <submittedName>
        <fullName evidence="5">Uncharacterized protein</fullName>
    </submittedName>
</protein>
<keyword evidence="4" id="KW-0472">Membrane</keyword>
<evidence type="ECO:0000256" key="2">
    <source>
        <dbReference type="ARBA" id="ARBA00022692"/>
    </source>
</evidence>
<dbReference type="EMBL" id="UZAM01000137">
    <property type="protein sequence ID" value="VDO79508.1"/>
    <property type="molecule type" value="Genomic_DNA"/>
</dbReference>
<sequence>MFSGWYRECGIIPHTTDIDIAILASEYTSSIEKTFRNDDRMKLYWILGKVASIKGTESPDDSLELSVYMNDVKYDVFTLYDSGDSSWVGGMVVQTKTKLRWTYPKLKGLCSAELLGELFYVPCNSLEFITTDYGSTWFKVFHTSKYVWHKSGSNIKTVGKWTDKEWPYVYQLFN</sequence>
<gene>
    <name evidence="5" type="ORF">SBAD_LOCUS95</name>
</gene>
<keyword evidence="2" id="KW-0812">Transmembrane</keyword>
<organism evidence="5 6">
    <name type="scientific">Soboliphyme baturini</name>
    <dbReference type="NCBI Taxonomy" id="241478"/>
    <lineage>
        <taxon>Eukaryota</taxon>
        <taxon>Metazoa</taxon>
        <taxon>Ecdysozoa</taxon>
        <taxon>Nematoda</taxon>
        <taxon>Enoplea</taxon>
        <taxon>Dorylaimia</taxon>
        <taxon>Dioctophymatida</taxon>
        <taxon>Dioctophymatoidea</taxon>
        <taxon>Soboliphymatidae</taxon>
        <taxon>Soboliphyme</taxon>
    </lineage>
</organism>
<reference evidence="5 6" key="1">
    <citation type="submission" date="2018-11" db="EMBL/GenBank/DDBJ databases">
        <authorList>
            <consortium name="Pathogen Informatics"/>
        </authorList>
    </citation>
    <scope>NUCLEOTIDE SEQUENCE [LARGE SCALE GENOMIC DNA]</scope>
</reference>
<name>A0A3P8BSL5_9BILA</name>
<dbReference type="OrthoDB" id="444255at2759"/>